<protein>
    <submittedName>
        <fullName evidence="2">Uncharacterized protein</fullName>
    </submittedName>
</protein>
<dbReference type="AlphaFoldDB" id="A0AAV8RLC7"/>
<feature type="region of interest" description="Disordered" evidence="1">
    <location>
        <begin position="1"/>
        <end position="24"/>
    </location>
</feature>
<dbReference type="Proteomes" id="UP001222027">
    <property type="component" value="Unassembled WGS sequence"/>
</dbReference>
<comment type="caution">
    <text evidence="2">The sequence shown here is derived from an EMBL/GenBank/DDBJ whole genome shotgun (WGS) entry which is preliminary data.</text>
</comment>
<evidence type="ECO:0000256" key="1">
    <source>
        <dbReference type="SAM" id="MobiDB-lite"/>
    </source>
</evidence>
<evidence type="ECO:0000313" key="2">
    <source>
        <dbReference type="EMBL" id="KAJ8500879.1"/>
    </source>
</evidence>
<sequence length="125" mass="13936">MEAEEGEMEATAPPRADPLPGANKWRRLRSRSEIIADDRIRCSRIVCDGQHTWTYVRGKFVSTMTTADGPRLGSSSCRDGGYLISCVFATFRRPPTVDGLRFGSSSRNDGDYWISVHATKHTVAR</sequence>
<evidence type="ECO:0000313" key="3">
    <source>
        <dbReference type="Proteomes" id="UP001222027"/>
    </source>
</evidence>
<dbReference type="EMBL" id="JAQQAF010000003">
    <property type="protein sequence ID" value="KAJ8500879.1"/>
    <property type="molecule type" value="Genomic_DNA"/>
</dbReference>
<proteinExistence type="predicted"/>
<accession>A0AAV8RLC7</accession>
<organism evidence="2 3">
    <name type="scientific">Ensete ventricosum</name>
    <name type="common">Abyssinian banana</name>
    <name type="synonym">Musa ensete</name>
    <dbReference type="NCBI Taxonomy" id="4639"/>
    <lineage>
        <taxon>Eukaryota</taxon>
        <taxon>Viridiplantae</taxon>
        <taxon>Streptophyta</taxon>
        <taxon>Embryophyta</taxon>
        <taxon>Tracheophyta</taxon>
        <taxon>Spermatophyta</taxon>
        <taxon>Magnoliopsida</taxon>
        <taxon>Liliopsida</taxon>
        <taxon>Zingiberales</taxon>
        <taxon>Musaceae</taxon>
        <taxon>Ensete</taxon>
    </lineage>
</organism>
<reference evidence="2 3" key="1">
    <citation type="submission" date="2022-12" db="EMBL/GenBank/DDBJ databases">
        <title>Chromosome-scale assembly of the Ensete ventricosum genome.</title>
        <authorList>
            <person name="Dussert Y."/>
            <person name="Stocks J."/>
            <person name="Wendawek A."/>
            <person name="Woldeyes F."/>
            <person name="Nichols R.A."/>
            <person name="Borrell J.S."/>
        </authorList>
    </citation>
    <scope>NUCLEOTIDE SEQUENCE [LARGE SCALE GENOMIC DNA]</scope>
    <source>
        <strain evidence="3">cv. Maze</strain>
        <tissue evidence="2">Seeds</tissue>
    </source>
</reference>
<keyword evidence="3" id="KW-1185">Reference proteome</keyword>
<gene>
    <name evidence="2" type="ORF">OPV22_011431</name>
</gene>
<name>A0AAV8RLC7_ENSVE</name>